<dbReference type="SUPFAM" id="SSF50939">
    <property type="entry name" value="Sialidases"/>
    <property type="match status" value="1"/>
</dbReference>
<evidence type="ECO:0000313" key="1">
    <source>
        <dbReference type="Proteomes" id="UP000790787"/>
    </source>
</evidence>
<gene>
    <name evidence="2" type="primary">LOC107813773</name>
</gene>
<dbReference type="RefSeq" id="XP_016494564.2">
    <property type="nucleotide sequence ID" value="XM_016639078.2"/>
</dbReference>
<dbReference type="InterPro" id="IPR011040">
    <property type="entry name" value="Sialidase"/>
</dbReference>
<evidence type="ECO:0000313" key="2">
    <source>
        <dbReference type="RefSeq" id="XP_016494564.2"/>
    </source>
</evidence>
<dbReference type="GeneID" id="107813773"/>
<name>A0A1S4C0J1_TOBAC</name>
<dbReference type="Gene3D" id="2.120.10.10">
    <property type="match status" value="1"/>
</dbReference>
<dbReference type="OMA" id="CARTHWK"/>
<dbReference type="CDD" id="cd15482">
    <property type="entry name" value="Sialidase_non-viral"/>
    <property type="match status" value="1"/>
</dbReference>
<keyword evidence="1" id="KW-1185">Reference proteome</keyword>
<dbReference type="RefSeq" id="XP_016494564.1">
    <property type="nucleotide sequence ID" value="XM_016639078.1"/>
</dbReference>
<dbReference type="OrthoDB" id="504663at2759"/>
<dbReference type="PaxDb" id="4097-A0A1S4C0J1"/>
<organism evidence="1 2">
    <name type="scientific">Nicotiana tabacum</name>
    <name type="common">Common tobacco</name>
    <dbReference type="NCBI Taxonomy" id="4097"/>
    <lineage>
        <taxon>Eukaryota</taxon>
        <taxon>Viridiplantae</taxon>
        <taxon>Streptophyta</taxon>
        <taxon>Embryophyta</taxon>
        <taxon>Tracheophyta</taxon>
        <taxon>Spermatophyta</taxon>
        <taxon>Magnoliopsida</taxon>
        <taxon>eudicotyledons</taxon>
        <taxon>Gunneridae</taxon>
        <taxon>Pentapetalae</taxon>
        <taxon>asterids</taxon>
        <taxon>lamiids</taxon>
        <taxon>Solanales</taxon>
        <taxon>Solanaceae</taxon>
        <taxon>Nicotianoideae</taxon>
        <taxon>Nicotianeae</taxon>
        <taxon>Nicotiana</taxon>
    </lineage>
</organism>
<sequence length="468" mass="52177">MMYHLSTLGKAYSILFHDCSQTKIQSSGSPFVSKSAYFSVKSSPTSGQFNNTSAQFNNGPEPYLQKVTLMPRGKNLCANTIKSMGTLLRNVINYMGSQVTSSSSMEENLLLALRLTFVLQKVNPTSIPRHFDFSEERRLLTSTAAIVKMEIDNRSWVPLVEEFTFAANSAPFNNCHASTIVEVNKDHFLVAYFGGTVEGAPDVKIWVQTFKDGHWNAPVIADEEFNVSMWNPVLFKLPSSEILLFYKIGQEVQKWSGCLKRSYDGGVTWTAREQLPPGILGPIKNKPILLESGSLLCGSSVESWNSWGAWMEMTADSGRTWRKYGPVYIENNPLSVIQPVPYQTANGTLRVLLRSFTGINKICMSESHDSGYTWSYAKPTELPNPNSGIDGTKLKDGRLLLAYNTFSRGVLKVALSEDDGDSWHDVVTLEETVGEFSYPAVIQSSDGLVHITYTYNRTQIKHVVLQPK</sequence>
<dbReference type="PANTHER" id="PTHR43752">
    <property type="entry name" value="BNR/ASP-BOX REPEAT FAMILY PROTEIN"/>
    <property type="match status" value="1"/>
</dbReference>
<dbReference type="InterPro" id="IPR036278">
    <property type="entry name" value="Sialidase_sf"/>
</dbReference>
<accession>A0A1S4C0J1</accession>
<protein>
    <submittedName>
        <fullName evidence="2">Uncharacterized protein LOC107813773 isoform X1</fullName>
    </submittedName>
</protein>
<proteinExistence type="predicted"/>
<dbReference type="PANTHER" id="PTHR43752:SF2">
    <property type="entry name" value="BNR_ASP-BOX REPEAT FAMILY PROTEIN"/>
    <property type="match status" value="1"/>
</dbReference>
<reference evidence="2" key="2">
    <citation type="submission" date="2025-08" db="UniProtKB">
        <authorList>
            <consortium name="RefSeq"/>
        </authorList>
    </citation>
    <scope>IDENTIFICATION</scope>
    <source>
        <tissue evidence="2">Leaf</tissue>
    </source>
</reference>
<dbReference type="KEGG" id="nta:107813773"/>
<reference evidence="1" key="1">
    <citation type="journal article" date="2014" name="Nat. Commun.">
        <title>The tobacco genome sequence and its comparison with those of tomato and potato.</title>
        <authorList>
            <person name="Sierro N."/>
            <person name="Battey J.N."/>
            <person name="Ouadi S."/>
            <person name="Bakaher N."/>
            <person name="Bovet L."/>
            <person name="Willig A."/>
            <person name="Goepfert S."/>
            <person name="Peitsch M.C."/>
            <person name="Ivanov N.V."/>
        </authorList>
    </citation>
    <scope>NUCLEOTIDE SEQUENCE [LARGE SCALE GENOMIC DNA]</scope>
</reference>
<dbReference type="AlphaFoldDB" id="A0A1S4C0J1"/>
<dbReference type="Proteomes" id="UP000790787">
    <property type="component" value="Chromosome 8"/>
</dbReference>
<dbReference type="Pfam" id="PF13088">
    <property type="entry name" value="BNR_2"/>
    <property type="match status" value="1"/>
</dbReference>